<sequence length="78" mass="8772">MIRIRNWTYPSNWKQVNQGSDVCNLAVPILVYPWRKGDQAPPICLKRVAYKSSLLLGQQNGYPFMNEVAYIGGGAEVS</sequence>
<accession>A0A173V8Q3</accession>
<evidence type="ECO:0000313" key="1">
    <source>
        <dbReference type="EMBL" id="CUN22525.1"/>
    </source>
</evidence>
<dbReference type="AlphaFoldDB" id="A0A173V8Q3"/>
<name>A0A173V8Q3_PARDI</name>
<protein>
    <submittedName>
        <fullName evidence="1">Uncharacterized protein</fullName>
    </submittedName>
</protein>
<evidence type="ECO:0000313" key="2">
    <source>
        <dbReference type="Proteomes" id="UP000095591"/>
    </source>
</evidence>
<reference evidence="1 2" key="1">
    <citation type="submission" date="2015-09" db="EMBL/GenBank/DDBJ databases">
        <authorList>
            <consortium name="Pathogen Informatics"/>
        </authorList>
    </citation>
    <scope>NUCLEOTIDE SEQUENCE [LARGE SCALE GENOMIC DNA]</scope>
    <source>
        <strain evidence="1 2">2789STDY5608872</strain>
    </source>
</reference>
<gene>
    <name evidence="1" type="ORF">ERS852429_02660</name>
</gene>
<dbReference type="EMBL" id="CYXP01000006">
    <property type="protein sequence ID" value="CUN22525.1"/>
    <property type="molecule type" value="Genomic_DNA"/>
</dbReference>
<proteinExistence type="predicted"/>
<dbReference type="Proteomes" id="UP000095591">
    <property type="component" value="Unassembled WGS sequence"/>
</dbReference>
<organism evidence="1 2">
    <name type="scientific">Parabacteroides distasonis</name>
    <dbReference type="NCBI Taxonomy" id="823"/>
    <lineage>
        <taxon>Bacteria</taxon>
        <taxon>Pseudomonadati</taxon>
        <taxon>Bacteroidota</taxon>
        <taxon>Bacteroidia</taxon>
        <taxon>Bacteroidales</taxon>
        <taxon>Tannerellaceae</taxon>
        <taxon>Parabacteroides</taxon>
    </lineage>
</organism>